<feature type="transmembrane region" description="Helical" evidence="7">
    <location>
        <begin position="221"/>
        <end position="243"/>
    </location>
</feature>
<dbReference type="NCBIfam" id="TIGR00951">
    <property type="entry name" value="2A43"/>
    <property type="match status" value="1"/>
</dbReference>
<evidence type="ECO:0000313" key="8">
    <source>
        <dbReference type="EMBL" id="RKP23411.1"/>
    </source>
</evidence>
<dbReference type="PANTHER" id="PTHR13131">
    <property type="entry name" value="CYSTINOSIN"/>
    <property type="match status" value="1"/>
</dbReference>
<feature type="transmembrane region" description="Helical" evidence="7">
    <location>
        <begin position="123"/>
        <end position="146"/>
    </location>
</feature>
<protein>
    <submittedName>
        <fullName evidence="8">PQ loop repeat-domain-containing protein</fullName>
    </submittedName>
</protein>
<organism evidence="8 9">
    <name type="scientific">Syncephalis pseudoplumigaleata</name>
    <dbReference type="NCBI Taxonomy" id="1712513"/>
    <lineage>
        <taxon>Eukaryota</taxon>
        <taxon>Fungi</taxon>
        <taxon>Fungi incertae sedis</taxon>
        <taxon>Zoopagomycota</taxon>
        <taxon>Zoopagomycotina</taxon>
        <taxon>Zoopagomycetes</taxon>
        <taxon>Zoopagales</taxon>
        <taxon>Piptocephalidaceae</taxon>
        <taxon>Syncephalis</taxon>
    </lineage>
</organism>
<reference evidence="9" key="1">
    <citation type="journal article" date="2018" name="Nat. Microbiol.">
        <title>Leveraging single-cell genomics to expand the fungal tree of life.</title>
        <authorList>
            <person name="Ahrendt S.R."/>
            <person name="Quandt C.A."/>
            <person name="Ciobanu D."/>
            <person name="Clum A."/>
            <person name="Salamov A."/>
            <person name="Andreopoulos B."/>
            <person name="Cheng J.F."/>
            <person name="Woyke T."/>
            <person name="Pelin A."/>
            <person name="Henrissat B."/>
            <person name="Reynolds N.K."/>
            <person name="Benny G.L."/>
            <person name="Smith M.E."/>
            <person name="James T.Y."/>
            <person name="Grigoriev I.V."/>
        </authorList>
    </citation>
    <scope>NUCLEOTIDE SEQUENCE [LARGE SCALE GENOMIC DNA]</scope>
    <source>
        <strain evidence="9">Benny S71-1</strain>
    </source>
</reference>
<feature type="transmembrane region" description="Helical" evidence="7">
    <location>
        <begin position="92"/>
        <end position="111"/>
    </location>
</feature>
<keyword evidence="4" id="KW-0677">Repeat</keyword>
<feature type="transmembrane region" description="Helical" evidence="7">
    <location>
        <begin position="48"/>
        <end position="68"/>
    </location>
</feature>
<dbReference type="InterPro" id="IPR005282">
    <property type="entry name" value="LC_transporter"/>
</dbReference>
<dbReference type="GO" id="GO:0005774">
    <property type="term" value="C:vacuolar membrane"/>
    <property type="evidence" value="ECO:0007669"/>
    <property type="project" value="TreeGrafter"/>
</dbReference>
<name>A0A4P9YVZ1_9FUNG</name>
<keyword evidence="6 7" id="KW-0472">Membrane</keyword>
<evidence type="ECO:0000256" key="1">
    <source>
        <dbReference type="ARBA" id="ARBA00004127"/>
    </source>
</evidence>
<evidence type="ECO:0000256" key="4">
    <source>
        <dbReference type="ARBA" id="ARBA00022737"/>
    </source>
</evidence>
<dbReference type="EMBL" id="KZ990994">
    <property type="protein sequence ID" value="RKP23411.1"/>
    <property type="molecule type" value="Genomic_DNA"/>
</dbReference>
<evidence type="ECO:0000256" key="6">
    <source>
        <dbReference type="ARBA" id="ARBA00023136"/>
    </source>
</evidence>
<evidence type="ECO:0000256" key="5">
    <source>
        <dbReference type="ARBA" id="ARBA00022989"/>
    </source>
</evidence>
<evidence type="ECO:0000256" key="7">
    <source>
        <dbReference type="SAM" id="Phobius"/>
    </source>
</evidence>
<dbReference type="OrthoDB" id="75720at2759"/>
<accession>A0A4P9YVZ1</accession>
<dbReference type="GO" id="GO:0015184">
    <property type="term" value="F:L-cystine transmembrane transporter activity"/>
    <property type="evidence" value="ECO:0007669"/>
    <property type="project" value="TreeGrafter"/>
</dbReference>
<keyword evidence="5 7" id="KW-1133">Transmembrane helix</keyword>
<dbReference type="AlphaFoldDB" id="A0A4P9YVZ1"/>
<feature type="transmembrane region" description="Helical" evidence="7">
    <location>
        <begin position="181"/>
        <end position="201"/>
    </location>
</feature>
<dbReference type="Gene3D" id="1.20.1280.290">
    <property type="match status" value="2"/>
</dbReference>
<dbReference type="PANTHER" id="PTHR13131:SF5">
    <property type="entry name" value="CYSTINOSIN"/>
    <property type="match status" value="1"/>
</dbReference>
<dbReference type="SMART" id="SM00679">
    <property type="entry name" value="CTNS"/>
    <property type="match status" value="2"/>
</dbReference>
<evidence type="ECO:0000256" key="3">
    <source>
        <dbReference type="ARBA" id="ARBA00022692"/>
    </source>
</evidence>
<feature type="transmembrane region" description="Helical" evidence="7">
    <location>
        <begin position="18"/>
        <end position="36"/>
    </location>
</feature>
<dbReference type="Proteomes" id="UP000278143">
    <property type="component" value="Unassembled WGS sequence"/>
</dbReference>
<sequence>MATDTATSLQAVSYTLGWLYFLAWSASFYPQIILNWRRKSVQGLSQDFVYLNTLGFLSYAVYNAALYFDPVVREQYRRRHHGEDSLVQLNDVVFGLHALVFIFITLAQTFIYKGDANAKRPLLAYTLVPLMLTGVVVIGGLTAAGVLEVLDLCYYFSYVKLVCTFSKYCPQLYLNFKRKSTVGWSIWNILLDITGGILSIVQELLDAHISGHWAGITGNVAKFALGFITIGFDTAFIVQHYVLYRDRTDYYHMDDGHPSSGHRQVKGTIIETTKAH</sequence>
<keyword evidence="3 7" id="KW-0812">Transmembrane</keyword>
<dbReference type="Pfam" id="PF04193">
    <property type="entry name" value="PQ-loop"/>
    <property type="match status" value="2"/>
</dbReference>
<keyword evidence="9" id="KW-1185">Reference proteome</keyword>
<comment type="subcellular location">
    <subcellularLocation>
        <location evidence="1">Endomembrane system</location>
        <topology evidence="1">Multi-pass membrane protein</topology>
    </subcellularLocation>
</comment>
<proteinExistence type="predicted"/>
<evidence type="ECO:0000256" key="2">
    <source>
        <dbReference type="ARBA" id="ARBA00022448"/>
    </source>
</evidence>
<gene>
    <name evidence="8" type="ORF">SYNPS1DRAFT_24528</name>
</gene>
<keyword evidence="2" id="KW-0813">Transport</keyword>
<dbReference type="InterPro" id="IPR006603">
    <property type="entry name" value="PQ-loop_rpt"/>
</dbReference>
<dbReference type="GO" id="GO:0012505">
    <property type="term" value="C:endomembrane system"/>
    <property type="evidence" value="ECO:0007669"/>
    <property type="project" value="UniProtKB-SubCell"/>
</dbReference>
<evidence type="ECO:0000313" key="9">
    <source>
        <dbReference type="Proteomes" id="UP000278143"/>
    </source>
</evidence>